<dbReference type="Proteomes" id="UP000244174">
    <property type="component" value="Unassembled WGS sequence"/>
</dbReference>
<dbReference type="EMBL" id="QBKQ01000001">
    <property type="protein sequence ID" value="PTX44639.1"/>
    <property type="molecule type" value="Genomic_DNA"/>
</dbReference>
<keyword evidence="1" id="KW-0808">Transferase</keyword>
<protein>
    <submittedName>
        <fullName evidence="3">Ubiquinone/menaquinone biosynthesis C-methylase UbiE</fullName>
    </submittedName>
</protein>
<proteinExistence type="predicted"/>
<comment type="caution">
    <text evidence="3">The sequence shown here is derived from an EMBL/GenBank/DDBJ whole genome shotgun (WGS) entry which is preliminary data.</text>
</comment>
<evidence type="ECO:0000259" key="2">
    <source>
        <dbReference type="Pfam" id="PF13649"/>
    </source>
</evidence>
<dbReference type="InterPro" id="IPR041698">
    <property type="entry name" value="Methyltransf_25"/>
</dbReference>
<keyword evidence="3" id="KW-0489">Methyltransferase</keyword>
<evidence type="ECO:0000256" key="1">
    <source>
        <dbReference type="ARBA" id="ARBA00022679"/>
    </source>
</evidence>
<evidence type="ECO:0000313" key="4">
    <source>
        <dbReference type="Proteomes" id="UP000244174"/>
    </source>
</evidence>
<dbReference type="InterPro" id="IPR029063">
    <property type="entry name" value="SAM-dependent_MTases_sf"/>
</dbReference>
<dbReference type="OrthoDB" id="9789123at2"/>
<dbReference type="Gene3D" id="3.40.50.150">
    <property type="entry name" value="Vaccinia Virus protein VP39"/>
    <property type="match status" value="1"/>
</dbReference>
<dbReference type="GO" id="GO:0008168">
    <property type="term" value="F:methyltransferase activity"/>
    <property type="evidence" value="ECO:0007669"/>
    <property type="project" value="UniProtKB-KW"/>
</dbReference>
<dbReference type="GO" id="GO:0032259">
    <property type="term" value="P:methylation"/>
    <property type="evidence" value="ECO:0007669"/>
    <property type="project" value="UniProtKB-KW"/>
</dbReference>
<keyword evidence="3" id="KW-0830">Ubiquinone</keyword>
<gene>
    <name evidence="3" type="ORF">C8P64_0621</name>
</gene>
<keyword evidence="4" id="KW-1185">Reference proteome</keyword>
<dbReference type="PANTHER" id="PTHR43861">
    <property type="entry name" value="TRANS-ACONITATE 2-METHYLTRANSFERASE-RELATED"/>
    <property type="match status" value="1"/>
</dbReference>
<dbReference type="AlphaFoldDB" id="A0A2T6ALE6"/>
<reference evidence="3 4" key="1">
    <citation type="submission" date="2018-04" db="EMBL/GenBank/DDBJ databases">
        <title>Genomic Encyclopedia of Archaeal and Bacterial Type Strains, Phase II (KMG-II): from individual species to whole genera.</title>
        <authorList>
            <person name="Goeker M."/>
        </authorList>
    </citation>
    <scope>NUCLEOTIDE SEQUENCE [LARGE SCALE GENOMIC DNA]</scope>
    <source>
        <strain evidence="3 4">DSM 23082</strain>
    </source>
</reference>
<dbReference type="SUPFAM" id="SSF53335">
    <property type="entry name" value="S-adenosyl-L-methionine-dependent methyltransferases"/>
    <property type="match status" value="1"/>
</dbReference>
<evidence type="ECO:0000313" key="3">
    <source>
        <dbReference type="EMBL" id="PTX44639.1"/>
    </source>
</evidence>
<name>A0A2T6ALE6_9FLAO</name>
<dbReference type="Pfam" id="PF13649">
    <property type="entry name" value="Methyltransf_25"/>
    <property type="match status" value="1"/>
</dbReference>
<organism evidence="3 4">
    <name type="scientific">Christiangramia gaetbulicola</name>
    <dbReference type="NCBI Taxonomy" id="703340"/>
    <lineage>
        <taxon>Bacteria</taxon>
        <taxon>Pseudomonadati</taxon>
        <taxon>Bacteroidota</taxon>
        <taxon>Flavobacteriia</taxon>
        <taxon>Flavobacteriales</taxon>
        <taxon>Flavobacteriaceae</taxon>
        <taxon>Christiangramia</taxon>
    </lineage>
</organism>
<dbReference type="RefSeq" id="WP_108171259.1">
    <property type="nucleotide sequence ID" value="NZ_QBKQ01000001.1"/>
</dbReference>
<feature type="domain" description="Methyltransferase" evidence="2">
    <location>
        <begin position="49"/>
        <end position="143"/>
    </location>
</feature>
<accession>A0A2T6ALE6</accession>
<sequence>MSTEKNIALEFNEFSKNYTSDMIACVPCYADLISSFIKYLPDNFQPERILDLGCGNGNVTSRLLSRFPEAKYTLVDASSEMIELCRKLFRDHDMSYANRYFNEFEFERDTYDLVVAGFSLHHCEDPEKRSMFRKIYSSLKRGGIFSYCDLMISKDHPEHPALLERWKEFVERTFPDGEKWEWIMEHYEAFDRPTNYPAQKEWIKDAGFSNIQTPFNKDFWVYLQAMK</sequence>
<dbReference type="CDD" id="cd02440">
    <property type="entry name" value="AdoMet_MTases"/>
    <property type="match status" value="1"/>
</dbReference>